<keyword evidence="2" id="KW-1185">Reference proteome</keyword>
<gene>
    <name evidence="1" type="primary">BQ5605_C029g10633</name>
    <name evidence="1" type="ORF">BQ5605_C029G10633</name>
</gene>
<organism evidence="1 2">
    <name type="scientific">Microbotryum silenes-dioicae</name>
    <dbReference type="NCBI Taxonomy" id="796604"/>
    <lineage>
        <taxon>Eukaryota</taxon>
        <taxon>Fungi</taxon>
        <taxon>Dikarya</taxon>
        <taxon>Basidiomycota</taxon>
        <taxon>Pucciniomycotina</taxon>
        <taxon>Microbotryomycetes</taxon>
        <taxon>Microbotryales</taxon>
        <taxon>Microbotryaceae</taxon>
        <taxon>Microbotryum</taxon>
    </lineage>
</organism>
<sequence length="520" mass="58358">MLQQATSKGQLLRTCASPGAGAGADILIDLWHFFDRIYARLAKLGMTWEEAVRSPVWNKKLWRRVRRWIPPPGILEPLVREVFEKLGRCERCLEAIRKSQVSDPVGIELYTDLGPCGGPDGKADDGVRLYSCQRDTNSLEGGIHRNLRQRFPKSGVSPCHVNACTADYVLVHNLTVSPTPPSQFEEAATILTHYPLYSQVGTFNRTGKPFVGHYDLWLTVELHCLRRKTSAYFPRHSITVSDIVNSLLYTPSTETFGIVPVVQSPTAQMRFLIEPYQVERGTLRLEPVKWSPRNLLQNNTPAIQHMQSRLPTDRKLRHDWLAERQGTRFDVLYVHTPSERALYRYISSKVRLGAPQNLRILEITELWNKYANGVDIFYKHINTWASRWSSLANAQATMNLGGNDVRVIQALLTDPSRGRDVSMLAPQPLLGHKPPVVGRLTEVEVEASDPPTSSIRPFVATASSNAGSSAHLGTRGYHNSGKALSICGQTTCRRKGSKLSNDGLTRWIRTTHNHEGSVED</sequence>
<dbReference type="AlphaFoldDB" id="A0A2X0MJ40"/>
<accession>A0A2X0MJ40</accession>
<reference evidence="1 2" key="1">
    <citation type="submission" date="2016-11" db="EMBL/GenBank/DDBJ databases">
        <authorList>
            <person name="Jaros S."/>
            <person name="Januszkiewicz K."/>
            <person name="Wedrychowicz H."/>
        </authorList>
    </citation>
    <scope>NUCLEOTIDE SEQUENCE [LARGE SCALE GENOMIC DNA]</scope>
</reference>
<evidence type="ECO:0000313" key="1">
    <source>
        <dbReference type="EMBL" id="SGZ14984.1"/>
    </source>
</evidence>
<dbReference type="Proteomes" id="UP000249464">
    <property type="component" value="Unassembled WGS sequence"/>
</dbReference>
<name>A0A2X0MJ40_9BASI</name>
<dbReference type="EMBL" id="FQNC01000081">
    <property type="protein sequence ID" value="SGZ14984.1"/>
    <property type="molecule type" value="Genomic_DNA"/>
</dbReference>
<proteinExistence type="predicted"/>
<protein>
    <submittedName>
        <fullName evidence="1">BQ5605_C029g10633 protein</fullName>
    </submittedName>
</protein>
<evidence type="ECO:0000313" key="2">
    <source>
        <dbReference type="Proteomes" id="UP000249464"/>
    </source>
</evidence>